<feature type="compositionally biased region" description="Basic and acidic residues" evidence="1">
    <location>
        <begin position="498"/>
        <end position="511"/>
    </location>
</feature>
<evidence type="ECO:0000313" key="4">
    <source>
        <dbReference type="Proteomes" id="UP000664203"/>
    </source>
</evidence>
<sequence>MQLPTQLPFGILCILFTRLARVSAVCSTLPCDENVPVYGVDNAPLYSGATTSALAGEIPVVSTTSPAAVVSVNSPGTTAAQESSTPPAAVPPTSSISTPVFPPTTASPISTPSIIPAAIPPTSSIPTPVFPPTTASSASPISSPSVIPSAEPTVMSNPLSSVRVPTVTPPSLTTASSNATPSVIQSTPASSVSSRAFNSSASETVPASITQCGSCRVLADQVQVYYWPTASVKNDCARGASVSPFQTGVPYASNASRIQALAPQVAESPISTVVDGHTFTFPSLYVSVIGGISVSDSCGLKRSVHTNPAPVAVQAITTASYASWPSTCRPQGQNAEAVIDTLALSDIACPTWGLSNPFTTSCDGSTYLTATYGEPYNPVILVPTELMSIDPAWGACTTNTADALLTLPCGIYDPPKALQTASALVPGGDSDAPSTEAIPEDRTPETLDRAGALVPSVTPVNDSPAPTTPTAAPANIGSPSLPESTTASSSAGSAADLLKLDPLDPGTKESDDPSQSSSDQQGASAPASDPPKSDSSGPATTSSQDPAKSDPDTSDPDTADGPSENGSDPKKAPAPASESQESDPSVQLAVPQALTTISLGGGAPSTQSVGAFINGALGGGSVPAPSPAFTPHAVTALGQTFSITDPSAVAIAGSTLSVGGPAHTSDGKYYSLAPSGNLIAGTLAPSPEPSSLPVLSVAGTTYTANSASEFVVAGQTLTPGGQITVASTTVSLHPSADVAVVGGSTQVLTTPASSPNPAVMTFAGSTYTANAASQFIIAGQTLTPGDQITVSSTPLSLAPSANVAVIGTSTQTLTTPAPASNPARLIFAGTIYTANAASQFVIAGQTLTPGGTITASGTPIGLPEGTNFAVIGTSTQFLVAASAPPTAEAAPVMTWDGSTYTADASSDYFVIASKTLTPGGIITVLGTPISLAQGGAADVVIGSSTQTLSTSATITPADVFTVAGQIVTANPSGFALAGTTTLLPGGTGVTVSGTPVRLGLGGTLVVGNRTTVLPTQEPSTGPLAVFEGGQAKLLSPPRIVWLVAYTVFCTVLGAFRFGAVSGLGVGLALGEWMGVTWVVVRRDVYGIGIDV</sequence>
<feature type="compositionally biased region" description="Low complexity" evidence="1">
    <location>
        <begin position="513"/>
        <end position="527"/>
    </location>
</feature>
<feature type="compositionally biased region" description="Low complexity" evidence="1">
    <location>
        <begin position="83"/>
        <end position="94"/>
    </location>
</feature>
<name>A0A8H3ESN1_9LECA</name>
<feature type="compositionally biased region" description="Low complexity" evidence="1">
    <location>
        <begin position="464"/>
        <end position="474"/>
    </location>
</feature>
<dbReference type="Proteomes" id="UP000664203">
    <property type="component" value="Unassembled WGS sequence"/>
</dbReference>
<protein>
    <submittedName>
        <fullName evidence="3">Uncharacterized protein</fullName>
    </submittedName>
</protein>
<evidence type="ECO:0000256" key="1">
    <source>
        <dbReference type="SAM" id="MobiDB-lite"/>
    </source>
</evidence>
<feature type="chain" id="PRO_5034575650" evidence="2">
    <location>
        <begin position="25"/>
        <end position="1091"/>
    </location>
</feature>
<gene>
    <name evidence="3" type="ORF">ALECFALPRED_007342</name>
</gene>
<keyword evidence="2" id="KW-0732">Signal</keyword>
<feature type="signal peptide" evidence="2">
    <location>
        <begin position="1"/>
        <end position="24"/>
    </location>
</feature>
<feature type="region of interest" description="Disordered" evidence="1">
    <location>
        <begin position="74"/>
        <end position="94"/>
    </location>
</feature>
<feature type="compositionally biased region" description="Low complexity" evidence="1">
    <location>
        <begin position="484"/>
        <end position="497"/>
    </location>
</feature>
<feature type="compositionally biased region" description="Basic and acidic residues" evidence="1">
    <location>
        <begin position="439"/>
        <end position="448"/>
    </location>
</feature>
<dbReference type="EMBL" id="CAJPDR010000048">
    <property type="protein sequence ID" value="CAF9911502.1"/>
    <property type="molecule type" value="Genomic_DNA"/>
</dbReference>
<keyword evidence="4" id="KW-1185">Reference proteome</keyword>
<feature type="compositionally biased region" description="Polar residues" evidence="1">
    <location>
        <begin position="169"/>
        <end position="186"/>
    </location>
</feature>
<reference evidence="3" key="1">
    <citation type="submission" date="2021-03" db="EMBL/GenBank/DDBJ databases">
        <authorList>
            <person name="Tagirdzhanova G."/>
        </authorList>
    </citation>
    <scope>NUCLEOTIDE SEQUENCE</scope>
</reference>
<organism evidence="3 4">
    <name type="scientific">Alectoria fallacina</name>
    <dbReference type="NCBI Taxonomy" id="1903189"/>
    <lineage>
        <taxon>Eukaryota</taxon>
        <taxon>Fungi</taxon>
        <taxon>Dikarya</taxon>
        <taxon>Ascomycota</taxon>
        <taxon>Pezizomycotina</taxon>
        <taxon>Lecanoromycetes</taxon>
        <taxon>OSLEUM clade</taxon>
        <taxon>Lecanoromycetidae</taxon>
        <taxon>Lecanorales</taxon>
        <taxon>Lecanorineae</taxon>
        <taxon>Parmeliaceae</taxon>
        <taxon>Alectoria</taxon>
    </lineage>
</organism>
<evidence type="ECO:0000313" key="3">
    <source>
        <dbReference type="EMBL" id="CAF9911502.1"/>
    </source>
</evidence>
<accession>A0A8H3ESN1</accession>
<feature type="region of interest" description="Disordered" evidence="1">
    <location>
        <begin position="160"/>
        <end position="186"/>
    </location>
</feature>
<dbReference type="AlphaFoldDB" id="A0A8H3ESN1"/>
<evidence type="ECO:0000256" key="2">
    <source>
        <dbReference type="SAM" id="SignalP"/>
    </source>
</evidence>
<dbReference type="OrthoDB" id="3944128at2759"/>
<comment type="caution">
    <text evidence="3">The sequence shown here is derived from an EMBL/GenBank/DDBJ whole genome shotgun (WGS) entry which is preliminary data.</text>
</comment>
<proteinExistence type="predicted"/>
<feature type="region of interest" description="Disordered" evidence="1">
    <location>
        <begin position="422"/>
        <end position="587"/>
    </location>
</feature>